<evidence type="ECO:0000313" key="8">
    <source>
        <dbReference type="EMBL" id="SUN79540.1"/>
    </source>
</evidence>
<evidence type="ECO:0000256" key="4">
    <source>
        <dbReference type="ARBA" id="ARBA00023088"/>
    </source>
</evidence>
<evidence type="ECO:0000256" key="2">
    <source>
        <dbReference type="ARBA" id="ARBA00022525"/>
    </source>
</evidence>
<dbReference type="SUPFAM" id="SSF49478">
    <property type="entry name" value="Cna protein B-type domain"/>
    <property type="match status" value="1"/>
</dbReference>
<keyword evidence="2" id="KW-0964">Secreted</keyword>
<reference evidence="8" key="1">
    <citation type="submission" date="2018-06" db="EMBL/GenBank/DDBJ databases">
        <authorList>
            <consortium name="Pathogen Informatics"/>
            <person name="Doyle S."/>
        </authorList>
    </citation>
    <scope>NUCLEOTIDE SEQUENCE [LARGE SCALE GENOMIC DNA]</scope>
    <source>
        <strain evidence="8">NCTC11063</strain>
    </source>
</reference>
<proteinExistence type="predicted"/>
<dbReference type="EMBL" id="UHFT01000001">
    <property type="protein sequence ID" value="SUN79540.1"/>
    <property type="molecule type" value="Genomic_DNA"/>
</dbReference>
<dbReference type="Pfam" id="PF17802">
    <property type="entry name" value="SpaA"/>
    <property type="match status" value="1"/>
</dbReference>
<dbReference type="InterPro" id="IPR041033">
    <property type="entry name" value="SpaA_PFL_dom_1"/>
</dbReference>
<keyword evidence="5" id="KW-1133">Transmembrane helix</keyword>
<dbReference type="Gene3D" id="2.60.40.10">
    <property type="entry name" value="Immunoglobulins"/>
    <property type="match status" value="1"/>
</dbReference>
<dbReference type="AlphaFoldDB" id="A0A380L0I0"/>
<feature type="domain" description="Gram-positive cocci surface proteins LPxTG" evidence="7">
    <location>
        <begin position="453"/>
        <end position="488"/>
    </location>
</feature>
<feature type="transmembrane region" description="Helical" evidence="5">
    <location>
        <begin position="463"/>
        <end position="481"/>
    </location>
</feature>
<evidence type="ECO:0000313" key="9">
    <source>
        <dbReference type="Proteomes" id="UP000255236"/>
    </source>
</evidence>
<keyword evidence="3 6" id="KW-0732">Signal</keyword>
<dbReference type="InterPro" id="IPR013783">
    <property type="entry name" value="Ig-like_fold"/>
</dbReference>
<dbReference type="InterPro" id="IPR019931">
    <property type="entry name" value="LPXTG_anchor"/>
</dbReference>
<name>A0A380L0I0_9STRE</name>
<sequence>MKKLRFILATFVAVFLAFTGSKALADTYTITINGDTTGHTYEAYQIFKGDLSGDTLSNIQWGNGVTDAGKTALGDAVTKASALKNSSDAETFAKELAEKHYLQNPINATGTTITVNEAGYYLVKDKDNTAPKGSAYTSFIMEVVKNVSVNTKSSVPKVEKKVKDINDSTDSEMSDWQDSADHDFGDHVPFQLTATLPGNYASYKEYYLSFVDTLSAGLKYDKNAKVYVVNGSQEQEVTKKFTIDENGASYKINNLKSITSDDAGQPVSITNSSKIVVRYTATLTTEAKIGAEGNPNTVHLEYSNNPNYTGNGENSPKGETPKDTVIVFTYKTVVNKVDQNKQPLAGAEFKLFKVLKDGSEKEVTTVEKNSTGDKFTFKGLDDGKYILKETKTPAGYNTIKPITFTVTATHTQGDSPKLTDLSGVAETGEITFTKDVNAGSLTTDVVNKKGSLLPNTGGIGTTLLYLAGSILVVGAGILLVTKKRMETK</sequence>
<evidence type="ECO:0000256" key="3">
    <source>
        <dbReference type="ARBA" id="ARBA00022729"/>
    </source>
</evidence>
<dbReference type="InterPro" id="IPR026466">
    <property type="entry name" value="Fim_isopep_form_D2_dom"/>
</dbReference>
<feature type="chain" id="PRO_5017069813" evidence="6">
    <location>
        <begin position="26"/>
        <end position="488"/>
    </location>
</feature>
<organism evidence="8 9">
    <name type="scientific">Streptococcus milleri</name>
    <dbReference type="NCBI Taxonomy" id="33040"/>
    <lineage>
        <taxon>Bacteria</taxon>
        <taxon>Bacillati</taxon>
        <taxon>Bacillota</taxon>
        <taxon>Bacilli</taxon>
        <taxon>Lactobacillales</taxon>
        <taxon>Streptococcaceae</taxon>
        <taxon>Streptococcus</taxon>
    </lineage>
</organism>
<accession>A0A380L0I0</accession>
<dbReference type="RefSeq" id="WP_115262840.1">
    <property type="nucleotide sequence ID" value="NZ_UHFT01000001.1"/>
</dbReference>
<keyword evidence="9" id="KW-1185">Reference proteome</keyword>
<evidence type="ECO:0000256" key="1">
    <source>
        <dbReference type="ARBA" id="ARBA00022512"/>
    </source>
</evidence>
<dbReference type="NCBIfam" id="TIGR01167">
    <property type="entry name" value="LPXTG_anchor"/>
    <property type="match status" value="1"/>
</dbReference>
<feature type="signal peptide" evidence="6">
    <location>
        <begin position="1"/>
        <end position="25"/>
    </location>
</feature>
<dbReference type="Pfam" id="PF00746">
    <property type="entry name" value="Gram_pos_anchor"/>
    <property type="match status" value="1"/>
</dbReference>
<evidence type="ECO:0000256" key="6">
    <source>
        <dbReference type="SAM" id="SignalP"/>
    </source>
</evidence>
<comment type="caution">
    <text evidence="8">The sequence shown here is derived from an EMBL/GenBank/DDBJ whole genome shotgun (WGS) entry which is preliminary data.</text>
</comment>
<gene>
    <name evidence="8" type="primary">fszB2</name>
    <name evidence="8" type="ORF">NCTC11063_00242</name>
</gene>
<dbReference type="NCBIfam" id="TIGR04226">
    <property type="entry name" value="RrgB_K2N_iso_D2"/>
    <property type="match status" value="1"/>
</dbReference>
<keyword evidence="4" id="KW-0572">Peptidoglycan-anchor</keyword>
<dbReference type="Proteomes" id="UP000255236">
    <property type="component" value="Unassembled WGS sequence"/>
</dbReference>
<dbReference type="Gene3D" id="2.60.40.740">
    <property type="match status" value="1"/>
</dbReference>
<keyword evidence="5" id="KW-0812">Transmembrane</keyword>
<evidence type="ECO:0000256" key="5">
    <source>
        <dbReference type="SAM" id="Phobius"/>
    </source>
</evidence>
<protein>
    <submittedName>
        <fullName evidence="8">Cna protein B-type domain-containing protein</fullName>
    </submittedName>
</protein>
<evidence type="ECO:0000259" key="7">
    <source>
        <dbReference type="PROSITE" id="PS50847"/>
    </source>
</evidence>
<keyword evidence="5" id="KW-0472">Membrane</keyword>
<dbReference type="PROSITE" id="PS50847">
    <property type="entry name" value="GRAM_POS_ANCHORING"/>
    <property type="match status" value="1"/>
</dbReference>
<keyword evidence="1" id="KW-0134">Cell wall</keyword>